<comment type="subcellular location">
    <subcellularLocation>
        <location evidence="1 10">Cell outer membrane</location>
        <topology evidence="1 10">Multi-pass membrane protein</topology>
    </subcellularLocation>
</comment>
<dbReference type="InterPro" id="IPR010949">
    <property type="entry name" value="TonB_Hb/transfer/lactofer_rcpt"/>
</dbReference>
<evidence type="ECO:0000256" key="6">
    <source>
        <dbReference type="ARBA" id="ARBA00023077"/>
    </source>
</evidence>
<organism evidence="15">
    <name type="scientific">Oscillatoriales cyanobacterium SpSt-418</name>
    <dbReference type="NCBI Taxonomy" id="2282169"/>
    <lineage>
        <taxon>Bacteria</taxon>
        <taxon>Bacillati</taxon>
        <taxon>Cyanobacteriota</taxon>
        <taxon>Cyanophyceae</taxon>
        <taxon>Oscillatoriophycideae</taxon>
        <taxon>Oscillatoriales</taxon>
    </lineage>
</organism>
<keyword evidence="4 10" id="KW-0812">Transmembrane</keyword>
<evidence type="ECO:0000256" key="4">
    <source>
        <dbReference type="ARBA" id="ARBA00022692"/>
    </source>
</evidence>
<feature type="domain" description="TonB-dependent receptor-like beta-barrel" evidence="13">
    <location>
        <begin position="292"/>
        <end position="755"/>
    </location>
</feature>
<dbReference type="GO" id="GO:0015344">
    <property type="term" value="F:siderophore uptake transmembrane transporter activity"/>
    <property type="evidence" value="ECO:0007669"/>
    <property type="project" value="TreeGrafter"/>
</dbReference>
<evidence type="ECO:0000256" key="7">
    <source>
        <dbReference type="ARBA" id="ARBA00023136"/>
    </source>
</evidence>
<dbReference type="InterPro" id="IPR012910">
    <property type="entry name" value="Plug_dom"/>
</dbReference>
<dbReference type="Pfam" id="PF07715">
    <property type="entry name" value="Plug"/>
    <property type="match status" value="1"/>
</dbReference>
<protein>
    <submittedName>
        <fullName evidence="15">TonB-dependent hemoglobin/transferrin/lactoferrin family receptor</fullName>
    </submittedName>
</protein>
<dbReference type="InterPro" id="IPR039426">
    <property type="entry name" value="TonB-dep_rcpt-like"/>
</dbReference>
<evidence type="ECO:0000259" key="13">
    <source>
        <dbReference type="Pfam" id="PF00593"/>
    </source>
</evidence>
<dbReference type="Gene3D" id="2.40.170.20">
    <property type="entry name" value="TonB-dependent receptor, beta-barrel domain"/>
    <property type="match status" value="1"/>
</dbReference>
<feature type="compositionally biased region" description="Acidic residues" evidence="12">
    <location>
        <begin position="59"/>
        <end position="78"/>
    </location>
</feature>
<dbReference type="NCBIfam" id="TIGR01786">
    <property type="entry name" value="TonB-hemlactrns"/>
    <property type="match status" value="1"/>
</dbReference>
<dbReference type="PANTHER" id="PTHR30069">
    <property type="entry name" value="TONB-DEPENDENT OUTER MEMBRANE RECEPTOR"/>
    <property type="match status" value="1"/>
</dbReference>
<dbReference type="Gene3D" id="2.170.130.10">
    <property type="entry name" value="TonB-dependent receptor, plug domain"/>
    <property type="match status" value="1"/>
</dbReference>
<evidence type="ECO:0000256" key="10">
    <source>
        <dbReference type="PROSITE-ProRule" id="PRU01360"/>
    </source>
</evidence>
<feature type="compositionally biased region" description="Polar residues" evidence="12">
    <location>
        <begin position="41"/>
        <end position="58"/>
    </location>
</feature>
<comment type="caution">
    <text evidence="15">The sequence shown here is derived from an EMBL/GenBank/DDBJ whole genome shotgun (WGS) entry which is preliminary data.</text>
</comment>
<dbReference type="InterPro" id="IPR036942">
    <property type="entry name" value="Beta-barrel_TonB_sf"/>
</dbReference>
<dbReference type="InterPro" id="IPR037066">
    <property type="entry name" value="Plug_dom_sf"/>
</dbReference>
<keyword evidence="5" id="KW-0732">Signal</keyword>
<evidence type="ECO:0000259" key="14">
    <source>
        <dbReference type="Pfam" id="PF07715"/>
    </source>
</evidence>
<dbReference type="PROSITE" id="PS52016">
    <property type="entry name" value="TONB_DEPENDENT_REC_3"/>
    <property type="match status" value="1"/>
</dbReference>
<proteinExistence type="inferred from homology"/>
<dbReference type="GO" id="GO:0044718">
    <property type="term" value="P:siderophore transmembrane transport"/>
    <property type="evidence" value="ECO:0007669"/>
    <property type="project" value="TreeGrafter"/>
</dbReference>
<dbReference type="CDD" id="cd01347">
    <property type="entry name" value="ligand_gated_channel"/>
    <property type="match status" value="1"/>
</dbReference>
<reference evidence="15" key="1">
    <citation type="journal article" date="2020" name="mSystems">
        <title>Genome- and Community-Level Interaction Insights into Carbon Utilization and Element Cycling Functions of Hydrothermarchaeota in Hydrothermal Sediment.</title>
        <authorList>
            <person name="Zhou Z."/>
            <person name="Liu Y."/>
            <person name="Xu W."/>
            <person name="Pan J."/>
            <person name="Luo Z.H."/>
            <person name="Li M."/>
        </authorList>
    </citation>
    <scope>NUCLEOTIDE SEQUENCE [LARGE SCALE GENOMIC DNA]</scope>
    <source>
        <strain evidence="15">SpSt-418</strain>
    </source>
</reference>
<keyword evidence="2 10" id="KW-0813">Transport</keyword>
<evidence type="ECO:0000256" key="9">
    <source>
        <dbReference type="ARBA" id="ARBA00023237"/>
    </source>
</evidence>
<dbReference type="GO" id="GO:0015232">
    <property type="term" value="F:heme transmembrane transporter activity"/>
    <property type="evidence" value="ECO:0007669"/>
    <property type="project" value="InterPro"/>
</dbReference>
<keyword evidence="3 10" id="KW-1134">Transmembrane beta strand</keyword>
<dbReference type="GO" id="GO:0009279">
    <property type="term" value="C:cell outer membrane"/>
    <property type="evidence" value="ECO:0007669"/>
    <property type="project" value="UniProtKB-SubCell"/>
</dbReference>
<dbReference type="Pfam" id="PF00593">
    <property type="entry name" value="TonB_dep_Rec_b-barrel"/>
    <property type="match status" value="1"/>
</dbReference>
<keyword evidence="8 15" id="KW-0675">Receptor</keyword>
<keyword evidence="9 10" id="KW-0998">Cell outer membrane</keyword>
<dbReference type="PANTHER" id="PTHR30069:SF29">
    <property type="entry name" value="HEMOGLOBIN AND HEMOGLOBIN-HAPTOGLOBIN-BINDING PROTEIN 1-RELATED"/>
    <property type="match status" value="1"/>
</dbReference>
<evidence type="ECO:0000256" key="3">
    <source>
        <dbReference type="ARBA" id="ARBA00022452"/>
    </source>
</evidence>
<sequence length="796" mass="88617">MIHQSPISQTSLTVPLACSRDTCEPPVSETQILRLRDRLIPSTQAQNLAPETSQPETQPESEEDPSTPDLESEEIVDDELEEEITITGTRTPRPTRLSPATVTVISDTEIDLTLVRDLRDLLRYEPNVSVGNNRRYGLQDINIRGLGGNRVLIQTDGIRVPTQFIFGTPSLGRDYVDLETLQGVEIIKGPASALYGSDALGGVVTFRTLDPAYLLDRYGKENALLSLSTNFDSSDNSWVHNATFAGRTGKLEALLSYTRRDGFEAKVPEGNEFVDPRINSRNNYLGKLIYRINETSSLNFTVESFRNEDDFEVNENIVEDLVGPTGFVGAGETLESLTKRTRLSLSYDYADSDSTGWLSGARLFFYYQDASFEEERTQDFVRNTGSDRRRFRFLSNRFVDEVLGGEVQLQSQFKIGNVANRLTYGLDISSTYNERVRDGFENRFNANGNLILATDTVGADNFPVKDFPDSTTFRLGVYVQNELQFGDTFTLIPGLRFDSYQLATNSDALYESNQGAEAEDFDSTALSPSFGFVWRVTPEVAIVGRYARGFRSPLYSEINAGFTNLTSPFFRYKTLSNPNLEPETSNGFELGVRGAFRQFSFGVTGFYNSYDNFIETFADAGVDFSIVPGQPVALFQSQNVSEARIYGVEAIAQYRFNPEPHGFSLLASLGYTVGDDLTSDQPLESVEPFKAVVGLRYRAPEDRWGADFIASFVGSPRLGDGPSGSYSPEGYTVLDLIGYYNITPLVTLNVGVFNLLNNQYFLYSDVRPLINAPAPGDLNRYAQPGVSVRVGLTWRF</sequence>
<dbReference type="EMBL" id="DSRU01000068">
    <property type="protein sequence ID" value="HFM97298.1"/>
    <property type="molecule type" value="Genomic_DNA"/>
</dbReference>
<comment type="similarity">
    <text evidence="10 11">Belongs to the TonB-dependent receptor family.</text>
</comment>
<evidence type="ECO:0000256" key="2">
    <source>
        <dbReference type="ARBA" id="ARBA00022448"/>
    </source>
</evidence>
<evidence type="ECO:0000313" key="15">
    <source>
        <dbReference type="EMBL" id="HFM97298.1"/>
    </source>
</evidence>
<keyword evidence="6 11" id="KW-0798">TonB box</keyword>
<evidence type="ECO:0000256" key="11">
    <source>
        <dbReference type="RuleBase" id="RU003357"/>
    </source>
</evidence>
<feature type="domain" description="TonB-dependent receptor plug" evidence="14">
    <location>
        <begin position="96"/>
        <end position="203"/>
    </location>
</feature>
<evidence type="ECO:0000256" key="8">
    <source>
        <dbReference type="ARBA" id="ARBA00023170"/>
    </source>
</evidence>
<dbReference type="AlphaFoldDB" id="A0A7C3PET2"/>
<dbReference type="NCBIfam" id="TIGR01785">
    <property type="entry name" value="TonB-hemin"/>
    <property type="match status" value="1"/>
</dbReference>
<dbReference type="InterPro" id="IPR000531">
    <property type="entry name" value="Beta-barrel_TonB"/>
</dbReference>
<accession>A0A7C3PET2</accession>
<keyword evidence="7 10" id="KW-0472">Membrane</keyword>
<dbReference type="InterPro" id="IPR011276">
    <property type="entry name" value="TonB_haem/Hb_rcpt"/>
</dbReference>
<name>A0A7C3PET2_9CYAN</name>
<evidence type="ECO:0000256" key="5">
    <source>
        <dbReference type="ARBA" id="ARBA00022729"/>
    </source>
</evidence>
<evidence type="ECO:0000256" key="1">
    <source>
        <dbReference type="ARBA" id="ARBA00004571"/>
    </source>
</evidence>
<dbReference type="SUPFAM" id="SSF56935">
    <property type="entry name" value="Porins"/>
    <property type="match status" value="1"/>
</dbReference>
<feature type="region of interest" description="Disordered" evidence="12">
    <location>
        <begin position="19"/>
        <end position="78"/>
    </location>
</feature>
<gene>
    <name evidence="15" type="ORF">ENR64_05930</name>
</gene>
<evidence type="ECO:0000256" key="12">
    <source>
        <dbReference type="SAM" id="MobiDB-lite"/>
    </source>
</evidence>